<protein>
    <recommendedName>
        <fullName evidence="5">Thiamin biosynthesis protein (Thi-4)</fullName>
    </recommendedName>
</protein>
<dbReference type="Pfam" id="PF08543">
    <property type="entry name" value="Phos_pyr_kin"/>
    <property type="match status" value="1"/>
</dbReference>
<evidence type="ECO:0008006" key="5">
    <source>
        <dbReference type="Google" id="ProtNLM"/>
    </source>
</evidence>
<keyword evidence="4" id="KW-1185">Reference proteome</keyword>
<dbReference type="PANTHER" id="PTHR20858">
    <property type="entry name" value="PHOSPHOMETHYLPYRIMIDINE KINASE"/>
    <property type="match status" value="1"/>
</dbReference>
<dbReference type="InterPro" id="IPR029056">
    <property type="entry name" value="Ribokinase-like"/>
</dbReference>
<dbReference type="Pfam" id="PF03070">
    <property type="entry name" value="TENA_THI-4"/>
    <property type="match status" value="2"/>
</dbReference>
<dbReference type="InterPro" id="IPR004399">
    <property type="entry name" value="HMP/HMP-P_kinase_dom"/>
</dbReference>
<accession>A0ABR0BMC4</accession>
<dbReference type="PANTHER" id="PTHR20858:SF17">
    <property type="entry name" value="HYDROXYMETHYLPYRIMIDINE_PHOSPHOMETHYLPYRIMIDINE KINASE THI20-RELATED"/>
    <property type="match status" value="1"/>
</dbReference>
<dbReference type="Gene3D" id="3.40.1190.20">
    <property type="match status" value="1"/>
</dbReference>
<dbReference type="Gene3D" id="1.20.910.10">
    <property type="entry name" value="Heme oxygenase-like"/>
    <property type="match status" value="1"/>
</dbReference>
<gene>
    <name evidence="3" type="ORF">Purlil1_10540</name>
</gene>
<organism evidence="3 4">
    <name type="scientific">Purpureocillium lilacinum</name>
    <name type="common">Paecilomyces lilacinus</name>
    <dbReference type="NCBI Taxonomy" id="33203"/>
    <lineage>
        <taxon>Eukaryota</taxon>
        <taxon>Fungi</taxon>
        <taxon>Dikarya</taxon>
        <taxon>Ascomycota</taxon>
        <taxon>Pezizomycotina</taxon>
        <taxon>Sordariomycetes</taxon>
        <taxon>Hypocreomycetidae</taxon>
        <taxon>Hypocreales</taxon>
        <taxon>Ophiocordycipitaceae</taxon>
        <taxon>Purpureocillium</taxon>
    </lineage>
</organism>
<reference evidence="3 4" key="1">
    <citation type="journal article" date="2024" name="Microbiol. Resour. Announc.">
        <title>Genome annotations for the ascomycete fungi Trichoderma harzianum, Trichoderma aggressivum, and Purpureocillium lilacinum.</title>
        <authorList>
            <person name="Beijen E.P.W."/>
            <person name="Ohm R.A."/>
        </authorList>
    </citation>
    <scope>NUCLEOTIDE SEQUENCE [LARGE SCALE GENOMIC DNA]</scope>
    <source>
        <strain evidence="3 4">CBS 150709</strain>
    </source>
</reference>
<evidence type="ECO:0000313" key="3">
    <source>
        <dbReference type="EMBL" id="KAK4084043.1"/>
    </source>
</evidence>
<dbReference type="Proteomes" id="UP001287286">
    <property type="component" value="Unassembled WGS sequence"/>
</dbReference>
<comment type="caution">
    <text evidence="3">The sequence shown here is derived from an EMBL/GenBank/DDBJ whole genome shotgun (WGS) entry which is preliminary data.</text>
</comment>
<dbReference type="InterPro" id="IPR013749">
    <property type="entry name" value="PM/HMP-P_kinase-1"/>
</dbReference>
<dbReference type="NCBIfam" id="TIGR00097">
    <property type="entry name" value="HMP-P_kinase"/>
    <property type="match status" value="1"/>
</dbReference>
<dbReference type="InterPro" id="IPR004305">
    <property type="entry name" value="Thiaminase-2/PQQC"/>
</dbReference>
<sequence>MAPPRVLLIAGSDSSGGAGLEAGQKVLAAHGCYAMTATTALTVQNTTGVKGIHVVPADFVERQIEACLEDVGADVITTGMLAAAETVETVSRQVQKHKARALVVDPVMVSTSGAQLLPHDAIHVLSQRLLPLTTVLTPNIPEAKLILAENGAGDKEEHIRSVADVEAVGRRIQALGPEWVLVKGGHLPFATADMTVAQPDAREKVVVDTLVGPDGFVMRVESPWQESTSTHGTGCSLAAAISSGLAAGKDVPAAVRAACRYVEAGIREAPQLGSGHGPLNHFHSTFNLPFSPGYFIEYLLDRPDVRDVWKEFVYHPFVMALGDGTLPHESFKGYIIQDYLYLIHFARANALAGYKTTDITDIARSSESVGHIMHELKLHISYCESFGISVAEMRATEEKQGTIRSSRIPELFPLPLCRPGPCTAYTRYVLDIGQSEDWLALQMAIAPCLLGYGAVAKMLHAHPDTRRDGNTFWPWIENYIADDYVAAVKLGSELIEDNMRRQAPSRVEELVKIFIHALKMEIGFWEMFPYK</sequence>
<feature type="domain" description="Thiaminase-2/PQQC" evidence="1">
    <location>
        <begin position="303"/>
        <end position="404"/>
    </location>
</feature>
<proteinExistence type="predicted"/>
<evidence type="ECO:0000259" key="1">
    <source>
        <dbReference type="Pfam" id="PF03070"/>
    </source>
</evidence>
<feature type="domain" description="Pyridoxamine kinase/Phosphomethylpyrimidine kinase" evidence="2">
    <location>
        <begin position="13"/>
        <end position="280"/>
    </location>
</feature>
<evidence type="ECO:0000313" key="4">
    <source>
        <dbReference type="Proteomes" id="UP001287286"/>
    </source>
</evidence>
<dbReference type="CDD" id="cd19367">
    <property type="entry name" value="TenA_C_ScTHI20-like"/>
    <property type="match status" value="1"/>
</dbReference>
<name>A0ABR0BMC4_PURLI</name>
<dbReference type="CDD" id="cd01169">
    <property type="entry name" value="HMPP_kinase"/>
    <property type="match status" value="1"/>
</dbReference>
<dbReference type="SUPFAM" id="SSF53613">
    <property type="entry name" value="Ribokinase-like"/>
    <property type="match status" value="1"/>
</dbReference>
<feature type="domain" description="Thiaminase-2/PQQC" evidence="1">
    <location>
        <begin position="419"/>
        <end position="527"/>
    </location>
</feature>
<dbReference type="EMBL" id="JAWRVI010000054">
    <property type="protein sequence ID" value="KAK4084043.1"/>
    <property type="molecule type" value="Genomic_DNA"/>
</dbReference>
<evidence type="ECO:0000259" key="2">
    <source>
        <dbReference type="Pfam" id="PF08543"/>
    </source>
</evidence>
<dbReference type="InterPro" id="IPR016084">
    <property type="entry name" value="Haem_Oase-like_multi-hlx"/>
</dbReference>
<dbReference type="SUPFAM" id="SSF48613">
    <property type="entry name" value="Heme oxygenase-like"/>
    <property type="match status" value="1"/>
</dbReference>